<keyword evidence="2" id="KW-1185">Reference proteome</keyword>
<comment type="caution">
    <text evidence="1">The sequence shown here is derived from an EMBL/GenBank/DDBJ whole genome shotgun (WGS) entry which is preliminary data.</text>
</comment>
<dbReference type="Proteomes" id="UP001500630">
    <property type="component" value="Unassembled WGS sequence"/>
</dbReference>
<reference evidence="2" key="1">
    <citation type="journal article" date="2019" name="Int. J. Syst. Evol. Microbiol.">
        <title>The Global Catalogue of Microorganisms (GCM) 10K type strain sequencing project: providing services to taxonomists for standard genome sequencing and annotation.</title>
        <authorList>
            <consortium name="The Broad Institute Genomics Platform"/>
            <consortium name="The Broad Institute Genome Sequencing Center for Infectious Disease"/>
            <person name="Wu L."/>
            <person name="Ma J."/>
        </authorList>
    </citation>
    <scope>NUCLEOTIDE SEQUENCE [LARGE SCALE GENOMIC DNA]</scope>
    <source>
        <strain evidence="2">JCM 17326</strain>
    </source>
</reference>
<accession>A0ABP6ZHP8</accession>
<sequence>MRIVVVLPAPFGPSTPYTPPALTARSTSATAWVLPKLFFNPLVSIASFPMGSSPSLGVANGLVELVKFDYLARVHEEERLVKVD</sequence>
<proteinExistence type="predicted"/>
<evidence type="ECO:0000313" key="2">
    <source>
        <dbReference type="Proteomes" id="UP001500630"/>
    </source>
</evidence>
<protein>
    <submittedName>
        <fullName evidence="1">Uncharacterized protein</fullName>
    </submittedName>
</protein>
<name>A0ABP6ZHP8_9ACTN</name>
<evidence type="ECO:0000313" key="1">
    <source>
        <dbReference type="EMBL" id="GAA3610107.1"/>
    </source>
</evidence>
<organism evidence="1 2">
    <name type="scientific">Nonomuraea rosea</name>
    <dbReference type="NCBI Taxonomy" id="638574"/>
    <lineage>
        <taxon>Bacteria</taxon>
        <taxon>Bacillati</taxon>
        <taxon>Actinomycetota</taxon>
        <taxon>Actinomycetes</taxon>
        <taxon>Streptosporangiales</taxon>
        <taxon>Streptosporangiaceae</taxon>
        <taxon>Nonomuraea</taxon>
    </lineage>
</organism>
<gene>
    <name evidence="1" type="ORF">GCM10022419_113900</name>
</gene>
<dbReference type="EMBL" id="BAABDQ010000046">
    <property type="protein sequence ID" value="GAA3610107.1"/>
    <property type="molecule type" value="Genomic_DNA"/>
</dbReference>